<gene>
    <name evidence="1" type="primary">ORF96293</name>
</gene>
<organism evidence="1">
    <name type="scientific">Arion vulgaris</name>
    <dbReference type="NCBI Taxonomy" id="1028688"/>
    <lineage>
        <taxon>Eukaryota</taxon>
        <taxon>Metazoa</taxon>
        <taxon>Spiralia</taxon>
        <taxon>Lophotrochozoa</taxon>
        <taxon>Mollusca</taxon>
        <taxon>Gastropoda</taxon>
        <taxon>Heterobranchia</taxon>
        <taxon>Euthyneura</taxon>
        <taxon>Panpulmonata</taxon>
        <taxon>Eupulmonata</taxon>
        <taxon>Stylommatophora</taxon>
        <taxon>Helicina</taxon>
        <taxon>Arionoidea</taxon>
        <taxon>Arionidae</taxon>
        <taxon>Arion</taxon>
    </lineage>
</organism>
<dbReference type="AlphaFoldDB" id="A0A0B7A488"/>
<reference evidence="1" key="1">
    <citation type="submission" date="2014-12" db="EMBL/GenBank/DDBJ databases">
        <title>Insight into the proteome of Arion vulgaris.</title>
        <authorList>
            <person name="Aradska J."/>
            <person name="Bulat T."/>
            <person name="Smidak R."/>
            <person name="Sarate P."/>
            <person name="Gangsoo J."/>
            <person name="Sialana F."/>
            <person name="Bilban M."/>
            <person name="Lubec G."/>
        </authorList>
    </citation>
    <scope>NUCLEOTIDE SEQUENCE</scope>
    <source>
        <tissue evidence="1">Skin</tissue>
    </source>
</reference>
<sequence length="67" mass="7780">MCVCDVMSCYRQMCVCNLVFIFLKKKVFEVSSVRPQNMSCKYVPSFPVKEQKPCLTEQCSRQFGGNR</sequence>
<protein>
    <submittedName>
        <fullName evidence="1">Uncharacterized protein</fullName>
    </submittedName>
</protein>
<name>A0A0B7A488_9EUPU</name>
<proteinExistence type="predicted"/>
<dbReference type="EMBL" id="HACG01028748">
    <property type="protein sequence ID" value="CEK75613.1"/>
    <property type="molecule type" value="Transcribed_RNA"/>
</dbReference>
<accession>A0A0B7A488</accession>
<evidence type="ECO:0000313" key="1">
    <source>
        <dbReference type="EMBL" id="CEK75613.1"/>
    </source>
</evidence>